<evidence type="ECO:0000313" key="6">
    <source>
        <dbReference type="EMBL" id="KAI9187366.1"/>
    </source>
</evidence>
<feature type="compositionally biased region" description="Basic and acidic residues" evidence="4">
    <location>
        <begin position="46"/>
        <end position="61"/>
    </location>
</feature>
<dbReference type="Proteomes" id="UP001064489">
    <property type="component" value="Chromosome 3"/>
</dbReference>
<dbReference type="InterPro" id="IPR006501">
    <property type="entry name" value="Pectinesterase_inhib_dom"/>
</dbReference>
<keyword evidence="2" id="KW-1015">Disulfide bond</keyword>
<evidence type="ECO:0000256" key="1">
    <source>
        <dbReference type="ARBA" id="ARBA00022729"/>
    </source>
</evidence>
<dbReference type="InterPro" id="IPR035513">
    <property type="entry name" value="Invertase/methylesterase_inhib"/>
</dbReference>
<name>A0AAD5NWU6_ACENE</name>
<evidence type="ECO:0000313" key="7">
    <source>
        <dbReference type="Proteomes" id="UP001064489"/>
    </source>
</evidence>
<feature type="region of interest" description="Disordered" evidence="4">
    <location>
        <begin position="1"/>
        <end position="99"/>
    </location>
</feature>
<dbReference type="InterPro" id="IPR052421">
    <property type="entry name" value="PCW_Enzyme_Inhibitor"/>
</dbReference>
<sequence length="282" mass="30675">MYQKPSEYHHHHHHGHQISELSSSPPPQPPSATIIIIIKKKKKNPRSGEEEREREKDEGRGGGRRRRHCHGGRRRQRRRPVRRKKTTTEGEGKTLNSAPGAATANLTTLADYSFRSTYAMVATTDGFLNALKETVTDPSVKQVVTHCVTNYDGSIPFLQSAISGLAAGASDHYEDVNAELYKAWANIHDCDTVVKTGPPPPGLPDMSTKATQLVDISETGKGSRFTTQTLTSAPGAATADLTTLAAFSLKSTYEAVAATDAFLMALQPNVTDPSVKQSLLIF</sequence>
<accession>A0AAD5NWU6</accession>
<protein>
    <recommendedName>
        <fullName evidence="5">Pectinesterase inhibitor domain-containing protein</fullName>
    </recommendedName>
</protein>
<evidence type="ECO:0000259" key="5">
    <source>
        <dbReference type="Pfam" id="PF04043"/>
    </source>
</evidence>
<comment type="caution">
    <text evidence="6">The sequence shown here is derived from an EMBL/GenBank/DDBJ whole genome shotgun (WGS) entry which is preliminary data.</text>
</comment>
<evidence type="ECO:0000256" key="2">
    <source>
        <dbReference type="ARBA" id="ARBA00023157"/>
    </source>
</evidence>
<dbReference type="AlphaFoldDB" id="A0AAD5NWU6"/>
<keyword evidence="1" id="KW-0732">Signal</keyword>
<organism evidence="6 7">
    <name type="scientific">Acer negundo</name>
    <name type="common">Box elder</name>
    <dbReference type="NCBI Taxonomy" id="4023"/>
    <lineage>
        <taxon>Eukaryota</taxon>
        <taxon>Viridiplantae</taxon>
        <taxon>Streptophyta</taxon>
        <taxon>Embryophyta</taxon>
        <taxon>Tracheophyta</taxon>
        <taxon>Spermatophyta</taxon>
        <taxon>Magnoliopsida</taxon>
        <taxon>eudicotyledons</taxon>
        <taxon>Gunneridae</taxon>
        <taxon>Pentapetalae</taxon>
        <taxon>rosids</taxon>
        <taxon>malvids</taxon>
        <taxon>Sapindales</taxon>
        <taxon>Sapindaceae</taxon>
        <taxon>Hippocastanoideae</taxon>
        <taxon>Acereae</taxon>
        <taxon>Acer</taxon>
    </lineage>
</organism>
<dbReference type="EMBL" id="JAJSOW010000100">
    <property type="protein sequence ID" value="KAI9187366.1"/>
    <property type="molecule type" value="Genomic_DNA"/>
</dbReference>
<dbReference type="PANTHER" id="PTHR36710:SF4">
    <property type="entry name" value="PLANT INVERTASE_PECTIN METHYLESTERASE INHIBITOR SUPERFAMILY PROTEIN"/>
    <property type="match status" value="1"/>
</dbReference>
<feature type="domain" description="Pectinesterase inhibitor" evidence="5">
    <location>
        <begin position="93"/>
        <end position="216"/>
    </location>
</feature>
<keyword evidence="7" id="KW-1185">Reference proteome</keyword>
<dbReference type="PANTHER" id="PTHR36710">
    <property type="entry name" value="PECTINESTERASE INHIBITOR-LIKE"/>
    <property type="match status" value="1"/>
</dbReference>
<gene>
    <name evidence="6" type="ORF">LWI28_027279</name>
</gene>
<reference evidence="6" key="2">
    <citation type="submission" date="2023-02" db="EMBL/GenBank/DDBJ databases">
        <authorList>
            <person name="Swenson N.G."/>
            <person name="Wegrzyn J.L."/>
            <person name="Mcevoy S.L."/>
        </authorList>
    </citation>
    <scope>NUCLEOTIDE SEQUENCE</scope>
    <source>
        <strain evidence="6">91603</strain>
        <tissue evidence="6">Leaf</tissue>
    </source>
</reference>
<proteinExistence type="inferred from homology"/>
<feature type="compositionally biased region" description="Basic residues" evidence="4">
    <location>
        <begin position="62"/>
        <end position="85"/>
    </location>
</feature>
<dbReference type="SUPFAM" id="SSF101148">
    <property type="entry name" value="Plant invertase/pectin methylesterase inhibitor"/>
    <property type="match status" value="1"/>
</dbReference>
<dbReference type="NCBIfam" id="TIGR01614">
    <property type="entry name" value="PME_inhib"/>
    <property type="match status" value="1"/>
</dbReference>
<evidence type="ECO:0000256" key="4">
    <source>
        <dbReference type="SAM" id="MobiDB-lite"/>
    </source>
</evidence>
<evidence type="ECO:0000256" key="3">
    <source>
        <dbReference type="ARBA" id="ARBA00038471"/>
    </source>
</evidence>
<dbReference type="GO" id="GO:0004857">
    <property type="term" value="F:enzyme inhibitor activity"/>
    <property type="evidence" value="ECO:0007669"/>
    <property type="project" value="InterPro"/>
</dbReference>
<comment type="similarity">
    <text evidence="3">Belongs to the PMEI family.</text>
</comment>
<dbReference type="Pfam" id="PF04043">
    <property type="entry name" value="PMEI"/>
    <property type="match status" value="1"/>
</dbReference>
<dbReference type="Gene3D" id="1.20.140.40">
    <property type="entry name" value="Invertase/pectin methylesterase inhibitor family protein"/>
    <property type="match status" value="1"/>
</dbReference>
<reference evidence="6" key="1">
    <citation type="journal article" date="2022" name="Plant J.">
        <title>Strategies of tolerance reflected in two North American maple genomes.</title>
        <authorList>
            <person name="McEvoy S.L."/>
            <person name="Sezen U.U."/>
            <person name="Trouern-Trend A."/>
            <person name="McMahon S.M."/>
            <person name="Schaberg P.G."/>
            <person name="Yang J."/>
            <person name="Wegrzyn J.L."/>
            <person name="Swenson N.G."/>
        </authorList>
    </citation>
    <scope>NUCLEOTIDE SEQUENCE</scope>
    <source>
        <strain evidence="6">91603</strain>
    </source>
</reference>